<gene>
    <name evidence="2" type="ORF">BKCO1_290004</name>
</gene>
<feature type="region of interest" description="Disordered" evidence="1">
    <location>
        <begin position="220"/>
        <end position="256"/>
    </location>
</feature>
<feature type="compositionally biased region" description="Low complexity" evidence="1">
    <location>
        <begin position="338"/>
        <end position="370"/>
    </location>
</feature>
<dbReference type="RefSeq" id="XP_020129800.1">
    <property type="nucleotide sequence ID" value="XM_020273798.1"/>
</dbReference>
<protein>
    <submittedName>
        <fullName evidence="2">Uncharacterized protein</fullName>
    </submittedName>
</protein>
<dbReference type="OrthoDB" id="3943554at2759"/>
<feature type="region of interest" description="Disordered" evidence="1">
    <location>
        <begin position="283"/>
        <end position="457"/>
    </location>
</feature>
<organism evidence="2 3">
    <name type="scientific">Diplodia corticola</name>
    <dbReference type="NCBI Taxonomy" id="236234"/>
    <lineage>
        <taxon>Eukaryota</taxon>
        <taxon>Fungi</taxon>
        <taxon>Dikarya</taxon>
        <taxon>Ascomycota</taxon>
        <taxon>Pezizomycotina</taxon>
        <taxon>Dothideomycetes</taxon>
        <taxon>Dothideomycetes incertae sedis</taxon>
        <taxon>Botryosphaeriales</taxon>
        <taxon>Botryosphaeriaceae</taxon>
        <taxon>Diplodia</taxon>
    </lineage>
</organism>
<keyword evidence="3" id="KW-1185">Reference proteome</keyword>
<dbReference type="GeneID" id="31014059"/>
<name>A0A1J9S0I9_9PEZI</name>
<sequence>MEKYLVSPMTEVPFMYDDDKYEESGAGAIRVIDFADEQAFIHENMKLKTPHPPIQLFKENPLEYIMEFMFLPRPDRLAERNWEFYCLHWQPVTFHMLEICTEYISQKNVDLMNENAELERAVKGLGPRRTTVLTPHVYDAQTIERTRKPPKQGDRPWDRDDHIYCICEGVKLFPKNLAKNKRYKQQLNLPIPGVDYEVIRGKVYNELDYLRNRPVPPKVVKKTAAPAAKVGGVRRKPARTKKTDRNGAVPDDNDADLNNSLHALASSSRAPVVKKQLGNIATATATSGAGTGGSQKKRTTPKRPMKERFSDDEYVPGNGHAASPKKKTKPNNKKKGAAAKQTSPASAAATAGSSPRSARTTTTTTTSMPARRGRTMTRAAVQRAAATKESKPPAKGYDITVKDEDDVTTSSITIPRTLGSPFQYRDPATFPPDSDSDWDVRRRRVGDGDDDDGDDFNTLFDDECAEEMPSFLFERGYESDGSDKTLTQKGYSAAVELLNSLEALE</sequence>
<accession>A0A1J9S0I9</accession>
<evidence type="ECO:0000313" key="3">
    <source>
        <dbReference type="Proteomes" id="UP000183809"/>
    </source>
</evidence>
<dbReference type="AlphaFoldDB" id="A0A1J9S0I9"/>
<dbReference type="EMBL" id="MNUE01000029">
    <property type="protein sequence ID" value="OJD33540.1"/>
    <property type="molecule type" value="Genomic_DNA"/>
</dbReference>
<feature type="compositionally biased region" description="Basic residues" evidence="1">
    <location>
        <begin position="232"/>
        <end position="242"/>
    </location>
</feature>
<evidence type="ECO:0000313" key="2">
    <source>
        <dbReference type="EMBL" id="OJD33540.1"/>
    </source>
</evidence>
<dbReference type="Proteomes" id="UP000183809">
    <property type="component" value="Unassembled WGS sequence"/>
</dbReference>
<feature type="compositionally biased region" description="Basic residues" evidence="1">
    <location>
        <begin position="323"/>
        <end position="337"/>
    </location>
</feature>
<comment type="caution">
    <text evidence="2">The sequence shown here is derived from an EMBL/GenBank/DDBJ whole genome shotgun (WGS) entry which is preliminary data.</text>
</comment>
<reference evidence="2 3" key="1">
    <citation type="submission" date="2016-10" db="EMBL/GenBank/DDBJ databases">
        <title>Proteomics and genomics reveal pathogen-plant mechanisms compatible with a hemibiotrophic lifestyle of Diplodia corticola.</title>
        <authorList>
            <person name="Fernandes I."/>
            <person name="De Jonge R."/>
            <person name="Van De Peer Y."/>
            <person name="Devreese B."/>
            <person name="Alves A."/>
            <person name="Esteves A.C."/>
        </authorList>
    </citation>
    <scope>NUCLEOTIDE SEQUENCE [LARGE SCALE GENOMIC DNA]</scope>
    <source>
        <strain evidence="2 3">CBS 112549</strain>
    </source>
</reference>
<proteinExistence type="predicted"/>
<evidence type="ECO:0000256" key="1">
    <source>
        <dbReference type="SAM" id="MobiDB-lite"/>
    </source>
</evidence>
<feature type="compositionally biased region" description="Acidic residues" evidence="1">
    <location>
        <begin position="448"/>
        <end position="457"/>
    </location>
</feature>